<name>A0A087UM19_STEMI</name>
<dbReference type="OrthoDB" id="6436825at2759"/>
<evidence type="ECO:0000256" key="1">
    <source>
        <dbReference type="SAM" id="MobiDB-lite"/>
    </source>
</evidence>
<dbReference type="Proteomes" id="UP000054359">
    <property type="component" value="Unassembled WGS sequence"/>
</dbReference>
<dbReference type="EMBL" id="KK120504">
    <property type="protein sequence ID" value="KFM78408.1"/>
    <property type="molecule type" value="Genomic_DNA"/>
</dbReference>
<evidence type="ECO:0000313" key="2">
    <source>
        <dbReference type="EMBL" id="KFM78408.1"/>
    </source>
</evidence>
<accession>A0A087UM19</accession>
<feature type="region of interest" description="Disordered" evidence="1">
    <location>
        <begin position="89"/>
        <end position="129"/>
    </location>
</feature>
<reference evidence="2 3" key="1">
    <citation type="submission" date="2013-11" db="EMBL/GenBank/DDBJ databases">
        <title>Genome sequencing of Stegodyphus mimosarum.</title>
        <authorList>
            <person name="Bechsgaard J."/>
        </authorList>
    </citation>
    <scope>NUCLEOTIDE SEQUENCE [LARGE SCALE GENOMIC DNA]</scope>
</reference>
<dbReference type="PANTHER" id="PTHR38681:SF1">
    <property type="entry name" value="RETROVIRUS-RELATED POL POLYPROTEIN FROM TRANSPOSON 412-LIKE PROTEIN"/>
    <property type="match status" value="1"/>
</dbReference>
<dbReference type="STRING" id="407821.A0A087UM19"/>
<keyword evidence="3" id="KW-1185">Reference proteome</keyword>
<feature type="non-terminal residue" evidence="2">
    <location>
        <position position="129"/>
    </location>
</feature>
<proteinExistence type="predicted"/>
<protein>
    <submittedName>
        <fullName evidence="2">Uncharacterized protein</fullName>
    </submittedName>
</protein>
<dbReference type="PANTHER" id="PTHR38681">
    <property type="entry name" value="RETROVIRUS-RELATED POL POLYPROTEIN FROM TRANSPOSON 412-LIKE PROTEIN-RELATED"/>
    <property type="match status" value="1"/>
</dbReference>
<gene>
    <name evidence="2" type="ORF">X975_02764</name>
</gene>
<feature type="compositionally biased region" description="Polar residues" evidence="1">
    <location>
        <begin position="105"/>
        <end position="120"/>
    </location>
</feature>
<dbReference type="AlphaFoldDB" id="A0A087UM19"/>
<sequence>MSKLRPVPASTHCKQTVFVVKKLRNSSHVFLTCDASKPSLTLQFSGPHQVLPRNKKTFKILVSEKEVVKCIDHLKPAFIWTPEATGANASSPLQIPSQDPHLSPMDSSGSCSKPTETMTSDLLDATRRT</sequence>
<evidence type="ECO:0000313" key="3">
    <source>
        <dbReference type="Proteomes" id="UP000054359"/>
    </source>
</evidence>
<organism evidence="2 3">
    <name type="scientific">Stegodyphus mimosarum</name>
    <name type="common">African social velvet spider</name>
    <dbReference type="NCBI Taxonomy" id="407821"/>
    <lineage>
        <taxon>Eukaryota</taxon>
        <taxon>Metazoa</taxon>
        <taxon>Ecdysozoa</taxon>
        <taxon>Arthropoda</taxon>
        <taxon>Chelicerata</taxon>
        <taxon>Arachnida</taxon>
        <taxon>Araneae</taxon>
        <taxon>Araneomorphae</taxon>
        <taxon>Entelegynae</taxon>
        <taxon>Eresoidea</taxon>
        <taxon>Eresidae</taxon>
        <taxon>Stegodyphus</taxon>
    </lineage>
</organism>